<dbReference type="InterPro" id="IPR019821">
    <property type="entry name" value="Kinesin_motor_CS"/>
</dbReference>
<dbReference type="GO" id="GO:0007018">
    <property type="term" value="P:microtubule-based movement"/>
    <property type="evidence" value="ECO:0007669"/>
    <property type="project" value="InterPro"/>
</dbReference>
<comment type="similarity">
    <text evidence="3 4">Belongs to the TRAFAC class myosin-kinesin ATPase superfamily. Kinesin family.</text>
</comment>
<evidence type="ECO:0000256" key="2">
    <source>
        <dbReference type="ARBA" id="ARBA00022840"/>
    </source>
</evidence>
<dbReference type="Gene3D" id="3.40.850.10">
    <property type="entry name" value="Kinesin motor domain"/>
    <property type="match status" value="1"/>
</dbReference>
<dbReference type="InterPro" id="IPR027417">
    <property type="entry name" value="P-loop_NTPase"/>
</dbReference>
<proteinExistence type="inferred from homology"/>
<evidence type="ECO:0000256" key="5">
    <source>
        <dbReference type="SAM" id="Coils"/>
    </source>
</evidence>
<keyword evidence="5" id="KW-0175">Coiled coil</keyword>
<dbReference type="AlphaFoldDB" id="A0A7S2UAG6"/>
<feature type="domain" description="Kinesin motor" evidence="6">
    <location>
        <begin position="173"/>
        <end position="515"/>
    </location>
</feature>
<reference evidence="7" key="1">
    <citation type="submission" date="2021-01" db="EMBL/GenBank/DDBJ databases">
        <authorList>
            <person name="Corre E."/>
            <person name="Pelletier E."/>
            <person name="Niang G."/>
            <person name="Scheremetjew M."/>
            <person name="Finn R."/>
            <person name="Kale V."/>
            <person name="Holt S."/>
            <person name="Cochrane G."/>
            <person name="Meng A."/>
            <person name="Brown T."/>
            <person name="Cohen L."/>
        </authorList>
    </citation>
    <scope>NUCLEOTIDE SEQUENCE</scope>
    <source>
        <strain evidence="7">CCMP2084</strain>
    </source>
</reference>
<dbReference type="PANTHER" id="PTHR47972">
    <property type="entry name" value="KINESIN-LIKE PROTEIN KLP-3"/>
    <property type="match status" value="1"/>
</dbReference>
<dbReference type="SMART" id="SM00129">
    <property type="entry name" value="KISc"/>
    <property type="match status" value="1"/>
</dbReference>
<protein>
    <recommendedName>
        <fullName evidence="4">Kinesin-like protein</fullName>
    </recommendedName>
</protein>
<dbReference type="SUPFAM" id="SSF52540">
    <property type="entry name" value="P-loop containing nucleoside triphosphate hydrolases"/>
    <property type="match status" value="1"/>
</dbReference>
<name>A0A7S2UAG6_9STRA</name>
<accession>A0A7S2UAG6</accession>
<dbReference type="EMBL" id="HBHQ01008248">
    <property type="protein sequence ID" value="CAD9813677.1"/>
    <property type="molecule type" value="Transcribed_RNA"/>
</dbReference>
<dbReference type="Pfam" id="PF00225">
    <property type="entry name" value="Kinesin"/>
    <property type="match status" value="1"/>
</dbReference>
<evidence type="ECO:0000256" key="4">
    <source>
        <dbReference type="RuleBase" id="RU000394"/>
    </source>
</evidence>
<evidence type="ECO:0000256" key="3">
    <source>
        <dbReference type="PROSITE-ProRule" id="PRU00283"/>
    </source>
</evidence>
<dbReference type="PROSITE" id="PS50067">
    <property type="entry name" value="KINESIN_MOTOR_2"/>
    <property type="match status" value="1"/>
</dbReference>
<keyword evidence="1 3" id="KW-0547">Nucleotide-binding</keyword>
<feature type="coiled-coil region" evidence="5">
    <location>
        <begin position="118"/>
        <end position="159"/>
    </location>
</feature>
<dbReference type="PROSITE" id="PS00411">
    <property type="entry name" value="KINESIN_MOTOR_1"/>
    <property type="match status" value="1"/>
</dbReference>
<gene>
    <name evidence="7" type="ORF">ASEP1449_LOCUS5502</name>
</gene>
<dbReference type="GO" id="GO:0008017">
    <property type="term" value="F:microtubule binding"/>
    <property type="evidence" value="ECO:0007669"/>
    <property type="project" value="InterPro"/>
</dbReference>
<dbReference type="InterPro" id="IPR036961">
    <property type="entry name" value="Kinesin_motor_dom_sf"/>
</dbReference>
<evidence type="ECO:0000259" key="6">
    <source>
        <dbReference type="PROSITE" id="PS50067"/>
    </source>
</evidence>
<dbReference type="InterPro" id="IPR027640">
    <property type="entry name" value="Kinesin-like_fam"/>
</dbReference>
<dbReference type="InterPro" id="IPR001752">
    <property type="entry name" value="Kinesin_motor_dom"/>
</dbReference>
<dbReference type="GO" id="GO:0005874">
    <property type="term" value="C:microtubule"/>
    <property type="evidence" value="ECO:0007669"/>
    <property type="project" value="UniProtKB-KW"/>
</dbReference>
<keyword evidence="3 4" id="KW-0505">Motor protein</keyword>
<feature type="binding site" evidence="3">
    <location>
        <begin position="265"/>
        <end position="272"/>
    </location>
    <ligand>
        <name>ATP</name>
        <dbReference type="ChEBI" id="CHEBI:30616"/>
    </ligand>
</feature>
<sequence length="520" mass="58339">MAELSITTDAEADFESNPLKGETILRQIEKMMRGTPCKKNKNEPQNAMFCSPLYPESPPEIVDDRIMITQEEEARIKRMDGLVLDMKMQVTSLMQEQRSLAASLRHEGILSMQTQKILTDAKDRVVHLERETSNLKSKLSVTERQAAHYKSRVIDLEKQRKVLHNMVQDLKGNIRVFARLRPLLSIDSSPSSCVSFPLHDPDSRRMVIDTPEDKVDLTTSKPTSWEFEFDKVFTDYASQAVVFEEIDMLVQSVLDGYQVCIFAYGQTGSGKTYTMEGDTTDPEHAGMIPRAVARLFEGMQDMKENDASGKKWQWRTKASNLEIYNETIQDLLSDQNLDKKKHEVRHHKDGSTSVKGLTVEKVSSSKDVNELLMRAKQVRKTSKTLLNHSSSRSHSVFTVDVQGFSPVTNEERIGKLTMVDLAGSERIDKSGATGHTAKEAVSINKSLSSLGDVISALARDDGGHIPFRNSKLTYLLQNTLQGEAKCLMLVNLSPDEASLNESLSSLRFAAKVNSCVTRFN</sequence>
<evidence type="ECO:0000313" key="7">
    <source>
        <dbReference type="EMBL" id="CAD9813677.1"/>
    </source>
</evidence>
<keyword evidence="4" id="KW-0493">Microtubule</keyword>
<dbReference type="GO" id="GO:0003777">
    <property type="term" value="F:microtubule motor activity"/>
    <property type="evidence" value="ECO:0007669"/>
    <property type="project" value="InterPro"/>
</dbReference>
<evidence type="ECO:0000256" key="1">
    <source>
        <dbReference type="ARBA" id="ARBA00022741"/>
    </source>
</evidence>
<organism evidence="7">
    <name type="scientific">Attheya septentrionalis</name>
    <dbReference type="NCBI Taxonomy" id="420275"/>
    <lineage>
        <taxon>Eukaryota</taxon>
        <taxon>Sar</taxon>
        <taxon>Stramenopiles</taxon>
        <taxon>Ochrophyta</taxon>
        <taxon>Bacillariophyta</taxon>
        <taxon>Coscinodiscophyceae</taxon>
        <taxon>Chaetocerotophycidae</taxon>
        <taxon>Chaetocerotales</taxon>
        <taxon>Attheyaceae</taxon>
        <taxon>Attheya</taxon>
    </lineage>
</organism>
<dbReference type="GO" id="GO:0005524">
    <property type="term" value="F:ATP binding"/>
    <property type="evidence" value="ECO:0007669"/>
    <property type="project" value="UniProtKB-UniRule"/>
</dbReference>
<keyword evidence="2 3" id="KW-0067">ATP-binding</keyword>
<dbReference type="PRINTS" id="PR00380">
    <property type="entry name" value="KINESINHEAVY"/>
</dbReference>